<proteinExistence type="predicted"/>
<dbReference type="AlphaFoldDB" id="A0A3P6HC82"/>
<gene>
    <name evidence="1" type="ORF">MCOS_LOCUS10257</name>
</gene>
<protein>
    <submittedName>
        <fullName evidence="1">Uncharacterized protein</fullName>
    </submittedName>
</protein>
<keyword evidence="2" id="KW-1185">Reference proteome</keyword>
<evidence type="ECO:0000313" key="1">
    <source>
        <dbReference type="EMBL" id="VDD84254.1"/>
    </source>
</evidence>
<evidence type="ECO:0000313" key="2">
    <source>
        <dbReference type="Proteomes" id="UP000267029"/>
    </source>
</evidence>
<reference evidence="1 2" key="1">
    <citation type="submission" date="2018-10" db="EMBL/GenBank/DDBJ databases">
        <authorList>
            <consortium name="Pathogen Informatics"/>
        </authorList>
    </citation>
    <scope>NUCLEOTIDE SEQUENCE [LARGE SCALE GENOMIC DNA]</scope>
</reference>
<sequence>MDWKVIRRGSWKQYKRLVADKPPPAAEDEAVVDTAGSP</sequence>
<dbReference type="EMBL" id="UXSR01006109">
    <property type="protein sequence ID" value="VDD84254.1"/>
    <property type="molecule type" value="Genomic_DNA"/>
</dbReference>
<dbReference type="Proteomes" id="UP000267029">
    <property type="component" value="Unassembled WGS sequence"/>
</dbReference>
<accession>A0A3P6HC82</accession>
<name>A0A3P6HC82_MESCO</name>
<organism evidence="1 2">
    <name type="scientific">Mesocestoides corti</name>
    <name type="common">Flatworm</name>
    <dbReference type="NCBI Taxonomy" id="53468"/>
    <lineage>
        <taxon>Eukaryota</taxon>
        <taxon>Metazoa</taxon>
        <taxon>Spiralia</taxon>
        <taxon>Lophotrochozoa</taxon>
        <taxon>Platyhelminthes</taxon>
        <taxon>Cestoda</taxon>
        <taxon>Eucestoda</taxon>
        <taxon>Cyclophyllidea</taxon>
        <taxon>Mesocestoididae</taxon>
        <taxon>Mesocestoides</taxon>
    </lineage>
</organism>